<dbReference type="Gene3D" id="3.40.50.880">
    <property type="match status" value="1"/>
</dbReference>
<evidence type="ECO:0000256" key="1">
    <source>
        <dbReference type="ARBA" id="ARBA00022801"/>
    </source>
</evidence>
<gene>
    <name evidence="4" type="ORF">VV02_19175</name>
</gene>
<organism evidence="4 5">
    <name type="scientific">Luteipulveratus mongoliensis</name>
    <dbReference type="NCBI Taxonomy" id="571913"/>
    <lineage>
        <taxon>Bacteria</taxon>
        <taxon>Bacillati</taxon>
        <taxon>Actinomycetota</taxon>
        <taxon>Actinomycetes</taxon>
        <taxon>Micrococcales</taxon>
        <taxon>Dermacoccaceae</taxon>
        <taxon>Luteipulveratus</taxon>
    </lineage>
</organism>
<dbReference type="GO" id="GO:0004553">
    <property type="term" value="F:hydrolase activity, hydrolyzing O-glycosyl compounds"/>
    <property type="evidence" value="ECO:0007669"/>
    <property type="project" value="InterPro"/>
</dbReference>
<dbReference type="InterPro" id="IPR017853">
    <property type="entry name" value="GH"/>
</dbReference>
<dbReference type="GO" id="GO:0000272">
    <property type="term" value="P:polysaccharide catabolic process"/>
    <property type="evidence" value="ECO:0007669"/>
    <property type="project" value="InterPro"/>
</dbReference>
<accession>A0A0K1JL80</accession>
<keyword evidence="1" id="KW-0378">Hydrolase</keyword>
<evidence type="ECO:0000313" key="4">
    <source>
        <dbReference type="EMBL" id="AKU17471.1"/>
    </source>
</evidence>
<evidence type="ECO:0000313" key="5">
    <source>
        <dbReference type="Proteomes" id="UP000066480"/>
    </source>
</evidence>
<reference evidence="4 5" key="1">
    <citation type="submission" date="2015-03" db="EMBL/GenBank/DDBJ databases">
        <title>Luteipulveratus halotolerans sp. nov., a novel actinobacterium (Dermacoccaceae) from Sarawak, Malaysia.</title>
        <authorList>
            <person name="Juboi H."/>
            <person name="Basik A."/>
            <person name="Shamsul S.S."/>
            <person name="Arnold P."/>
            <person name="Schmitt E.K."/>
            <person name="Sanglier J.-J."/>
            <person name="Yeo T."/>
        </authorList>
    </citation>
    <scope>NUCLEOTIDE SEQUENCE [LARGE SCALE GENOMIC DNA]</scope>
    <source>
        <strain evidence="4 5">MN07-A0370</strain>
    </source>
</reference>
<dbReference type="SUPFAM" id="SSF51445">
    <property type="entry name" value="(Trans)glycosidases"/>
    <property type="match status" value="1"/>
</dbReference>
<dbReference type="InterPro" id="IPR001547">
    <property type="entry name" value="Glyco_hydro_5"/>
</dbReference>
<dbReference type="STRING" id="571913.VV02_19175"/>
<sequence>MRFVRRGEDPIVWIGANFWSRQGGPLMWRDVDRDLLREELTALRDHGLTMTRSFFYWPDTMPTADQLDPDVVDRFEVFLDLHHELGMTSVPTFIVGHMSGENWDPSWRAGRDLYADTWLVARQAWYARTLVSRFASHPAVVGWLISNEMPIYGGAAERETVTSWAELMVQAVRAGGGRQPVSLGDGAWGIEVTGEDNGFSVRDTADIVDFVGPHVYRMETDVVRQHLKAAFICELAAVAEKPVVLEEFGVTSDFASDEHAAHYYRQTLHNSLLAGATGWIGWNNTDFDNLADQDPYRHHAFELHFGLTRVDGSPKPQLLEMRDFAETVEAIDLTRCHRWPAQAALVVPAYLETAEPLTQSVEERTPIFASLEQAHVAAREADLAVHFAREVDGIPDGLPLYLVPSTKALTAPTWRRLGELARAGATVYASHGLGDADFQRGPWWSGLEEIFGVRHQLMYGITEPLEDDVIEVTFERDLGPLRSGDVLRIPVAGSESARSMLPVEALDAEVVARDQRGRVVLTTHRIGAGIAVLSTVPTELLAAARPRANPEPTWQLYDALAELAGVARRVQVDSPHVLVDGLVHDDGREFVWFVSESADSQVAAPRVPDGMTLRPLSGGDAVTKVELPAYGVTVLQMTQDQAQGDTVLGSTDSEGNER</sequence>
<dbReference type="PATRIC" id="fig|571913.6.peg.3883"/>
<dbReference type="EMBL" id="CP011112">
    <property type="protein sequence ID" value="AKU17471.1"/>
    <property type="molecule type" value="Genomic_DNA"/>
</dbReference>
<protein>
    <submittedName>
        <fullName evidence="4">Beta-mannosidase</fullName>
    </submittedName>
</protein>
<dbReference type="Proteomes" id="UP000066480">
    <property type="component" value="Chromosome"/>
</dbReference>
<dbReference type="Gene3D" id="3.20.20.80">
    <property type="entry name" value="Glycosidases"/>
    <property type="match status" value="1"/>
</dbReference>
<keyword evidence="5" id="KW-1185">Reference proteome</keyword>
<dbReference type="AlphaFoldDB" id="A0A0K1JL80"/>
<evidence type="ECO:0000256" key="2">
    <source>
        <dbReference type="ARBA" id="ARBA00023295"/>
    </source>
</evidence>
<dbReference type="Pfam" id="PF00150">
    <property type="entry name" value="Cellulase"/>
    <property type="match status" value="1"/>
</dbReference>
<name>A0A0K1JL80_9MICO</name>
<evidence type="ECO:0000259" key="3">
    <source>
        <dbReference type="Pfam" id="PF00150"/>
    </source>
</evidence>
<dbReference type="InterPro" id="IPR029062">
    <property type="entry name" value="Class_I_gatase-like"/>
</dbReference>
<proteinExistence type="predicted"/>
<keyword evidence="2" id="KW-0326">Glycosidase</keyword>
<feature type="domain" description="Glycoside hydrolase family 5" evidence="3">
    <location>
        <begin position="41"/>
        <end position="286"/>
    </location>
</feature>
<dbReference type="RefSeq" id="WP_052594102.1">
    <property type="nucleotide sequence ID" value="NZ_CP011112.1"/>
</dbReference>
<dbReference type="KEGG" id="lmoi:VV02_19175"/>